<proteinExistence type="predicted"/>
<comment type="caution">
    <text evidence="1">The sequence shown here is derived from an EMBL/GenBank/DDBJ whole genome shotgun (WGS) entry which is preliminary data.</text>
</comment>
<sequence>MMLRSLRRASASVAISGRRNMQHLKFSRESSRLKLSATTFAPSAQQFVAYFSTSASEDRVYRHEFQAETRQLLDIVTHSIYTDKEVFIRELISNSSDALEKLRHLQSTGIDIEVAELESKIMITTDEKAGTLSIVDTGVGMSKSDLIENLGTIARSGSKAFLEKLKESSPGEKSDALSGIIGKFGVGFYSAFMVADKVEVFSKSAIPGHQSHLWRSDGSGSYEIVAADNVTRGSKIVIHLKDSCREFATKAKVESIIRRYSNFVSFPIVLDGDTVNTVQALWTKSESEVTDEEYTEFYKFIANAFDEPAYRLTFKADAPIELKTLFFIGSSHTEKFGYARLEPGVSLYSRKVLIERNSPDILPDWMRFVRGVVDSEDLPLSLSREKMQDSRLIHKIRDVLTRKIIRFLEQESTKKPEKFEKFFKEFGQFIKEGICTDFANKDSLAKLLRYESSQVDGDKFTTLDDYVSRCPPDQNEIYYLCAPNRAIAESSPYFEAFKKMNKEVLFVYSPIDDFVMTNVAEFNNRKVISAEHAKVNVNVDPGDAIGKKLSKDEQQLFGAWLKLTLEDSVKEVKVRYIAWITTKVENVIKNDFYFTSRLTNSPAIIVDHESSSVRKMMQMVNDRVGGHVSGHSKHVIEINPNHSIIVDLNELKKVNDPLAKKVARQIYTNATVAAGLVEDGRTMLGDLNEILAELLQQSLNKMEERSTIAQTTT</sequence>
<name>A0ACC0WVK2_9STRA</name>
<evidence type="ECO:0000313" key="2">
    <source>
        <dbReference type="Proteomes" id="UP001163321"/>
    </source>
</evidence>
<organism evidence="1 2">
    <name type="scientific">Peronosclerospora sorghi</name>
    <dbReference type="NCBI Taxonomy" id="230839"/>
    <lineage>
        <taxon>Eukaryota</taxon>
        <taxon>Sar</taxon>
        <taxon>Stramenopiles</taxon>
        <taxon>Oomycota</taxon>
        <taxon>Peronosporomycetes</taxon>
        <taxon>Peronosporales</taxon>
        <taxon>Peronosporaceae</taxon>
        <taxon>Peronosclerospora</taxon>
    </lineage>
</organism>
<dbReference type="Proteomes" id="UP001163321">
    <property type="component" value="Chromosome 1"/>
</dbReference>
<accession>A0ACC0WVK2</accession>
<dbReference type="EMBL" id="CM047580">
    <property type="protein sequence ID" value="KAI9922084.1"/>
    <property type="molecule type" value="Genomic_DNA"/>
</dbReference>
<reference evidence="1 2" key="1">
    <citation type="journal article" date="2022" name="bioRxiv">
        <title>The genome of the oomycete Peronosclerospora sorghi, a cosmopolitan pathogen of maize and sorghum, is inflated with dispersed pseudogenes.</title>
        <authorList>
            <person name="Fletcher K."/>
            <person name="Martin F."/>
            <person name="Isakeit T."/>
            <person name="Cavanaugh K."/>
            <person name="Magill C."/>
            <person name="Michelmore R."/>
        </authorList>
    </citation>
    <scope>NUCLEOTIDE SEQUENCE [LARGE SCALE GENOMIC DNA]</scope>
    <source>
        <strain evidence="1">P6</strain>
    </source>
</reference>
<evidence type="ECO:0000313" key="1">
    <source>
        <dbReference type="EMBL" id="KAI9922084.1"/>
    </source>
</evidence>
<protein>
    <submittedName>
        <fullName evidence="1">Uncharacterized protein</fullName>
    </submittedName>
</protein>
<keyword evidence="2" id="KW-1185">Reference proteome</keyword>
<gene>
    <name evidence="1" type="ORF">PsorP6_002590</name>
</gene>